<dbReference type="Pfam" id="PF00795">
    <property type="entry name" value="CN_hydrolase"/>
    <property type="match status" value="1"/>
</dbReference>
<dbReference type="Proteomes" id="UP000321393">
    <property type="component" value="Unassembled WGS sequence"/>
</dbReference>
<dbReference type="GO" id="GO:0033388">
    <property type="term" value="P:putrescine biosynthetic process from arginine"/>
    <property type="evidence" value="ECO:0007669"/>
    <property type="project" value="TreeGrafter"/>
</dbReference>
<protein>
    <submittedName>
        <fullName evidence="3">N-carbamoylputrescine amidase</fullName>
    </submittedName>
</protein>
<evidence type="ECO:0000256" key="1">
    <source>
        <dbReference type="ARBA" id="ARBA00022801"/>
    </source>
</evidence>
<dbReference type="EMBL" id="SSTE01019907">
    <property type="protein sequence ID" value="KAA0035518.1"/>
    <property type="molecule type" value="Genomic_DNA"/>
</dbReference>
<feature type="domain" description="CN hydrolase" evidence="2">
    <location>
        <begin position="1"/>
        <end position="169"/>
    </location>
</feature>
<evidence type="ECO:0000313" key="4">
    <source>
        <dbReference type="Proteomes" id="UP000321393"/>
    </source>
</evidence>
<dbReference type="AlphaFoldDB" id="A0A5A7SY47"/>
<dbReference type="PANTHER" id="PTHR43674:SF2">
    <property type="entry name" value="BETA-UREIDOPROPIONASE"/>
    <property type="match status" value="1"/>
</dbReference>
<evidence type="ECO:0000313" key="3">
    <source>
        <dbReference type="EMBL" id="KAA0035518.1"/>
    </source>
</evidence>
<comment type="caution">
    <text evidence="3">The sequence shown here is derived from an EMBL/GenBank/DDBJ whole genome shotgun (WGS) entry which is preliminary data.</text>
</comment>
<dbReference type="InterPro" id="IPR036526">
    <property type="entry name" value="C-N_Hydrolase_sf"/>
</dbReference>
<proteinExistence type="predicted"/>
<keyword evidence="1" id="KW-0378">Hydrolase</keyword>
<name>A0A5A7SY47_CUCMM</name>
<sequence>MLNISNKKFQAVLTHNAKKYGPGLASPSDKECKTKDPQARATSFFSTLKLGSDHTENAICWDQWFPEAARAMVLQGAEILFYPTAIGSEPQDQGLDSCDHWKRVMQGHAGANVVPLVASNRIGREIIETEHGKSTITFYGNSFIAGPTGEIVAAANDKDEDVLVAEFDLDKIKSKRHAWGVFRDRRPELYKVLLTLDGINPIL</sequence>
<dbReference type="Gene3D" id="3.60.110.10">
    <property type="entry name" value="Carbon-nitrogen hydrolase"/>
    <property type="match status" value="1"/>
</dbReference>
<dbReference type="InterPro" id="IPR050345">
    <property type="entry name" value="Aliph_Amidase/BUP"/>
</dbReference>
<dbReference type="PANTHER" id="PTHR43674">
    <property type="entry name" value="NITRILASE C965.09-RELATED"/>
    <property type="match status" value="1"/>
</dbReference>
<dbReference type="PROSITE" id="PS50263">
    <property type="entry name" value="CN_HYDROLASE"/>
    <property type="match status" value="1"/>
</dbReference>
<gene>
    <name evidence="3" type="ORF">E6C27_scaffold285G001710</name>
</gene>
<evidence type="ECO:0000259" key="2">
    <source>
        <dbReference type="PROSITE" id="PS50263"/>
    </source>
</evidence>
<dbReference type="OrthoDB" id="412018at2759"/>
<accession>A0A5A7SY47</accession>
<organism evidence="3 4">
    <name type="scientific">Cucumis melo var. makuwa</name>
    <name type="common">Oriental melon</name>
    <dbReference type="NCBI Taxonomy" id="1194695"/>
    <lineage>
        <taxon>Eukaryota</taxon>
        <taxon>Viridiplantae</taxon>
        <taxon>Streptophyta</taxon>
        <taxon>Embryophyta</taxon>
        <taxon>Tracheophyta</taxon>
        <taxon>Spermatophyta</taxon>
        <taxon>Magnoliopsida</taxon>
        <taxon>eudicotyledons</taxon>
        <taxon>Gunneridae</taxon>
        <taxon>Pentapetalae</taxon>
        <taxon>rosids</taxon>
        <taxon>fabids</taxon>
        <taxon>Cucurbitales</taxon>
        <taxon>Cucurbitaceae</taxon>
        <taxon>Benincaseae</taxon>
        <taxon>Cucumis</taxon>
    </lineage>
</organism>
<dbReference type="SUPFAM" id="SSF56317">
    <property type="entry name" value="Carbon-nitrogen hydrolase"/>
    <property type="match status" value="1"/>
</dbReference>
<dbReference type="GO" id="GO:0050126">
    <property type="term" value="F:N-carbamoylputrescine amidase activity"/>
    <property type="evidence" value="ECO:0007669"/>
    <property type="project" value="TreeGrafter"/>
</dbReference>
<dbReference type="InterPro" id="IPR003010">
    <property type="entry name" value="C-N_Hydrolase"/>
</dbReference>
<dbReference type="STRING" id="1194695.A0A5A7SY47"/>
<reference evidence="3 4" key="1">
    <citation type="submission" date="2019-08" db="EMBL/GenBank/DDBJ databases">
        <title>Draft genome sequences of two oriental melons (Cucumis melo L. var makuwa).</title>
        <authorList>
            <person name="Kwon S.-Y."/>
        </authorList>
    </citation>
    <scope>NUCLEOTIDE SEQUENCE [LARGE SCALE GENOMIC DNA]</scope>
    <source>
        <strain evidence="4">cv. SW 3</strain>
        <tissue evidence="3">Leaf</tissue>
    </source>
</reference>